<gene>
    <name evidence="1" type="ORF">METZ01_LOCUS230152</name>
</gene>
<protein>
    <submittedName>
        <fullName evidence="1">Uncharacterized protein</fullName>
    </submittedName>
</protein>
<name>A0A382GQD0_9ZZZZ</name>
<accession>A0A382GQD0</accession>
<feature type="non-terminal residue" evidence="1">
    <location>
        <position position="316"/>
    </location>
</feature>
<sequence length="316" mass="36284">MMSSLPKHIRWLLVLTLPLSVMDGQASQVDGAEIVDALNRVYDILDDEKTAEVTLPEILGNGERPAAERYPDTKIHIMTDMPVDTTQATPDVNINVYFAGEESLTAELWKIYFERIDGRWEPARFKALLSADIGDRFEPRKDMVYRFDELRIQRDAMEMFVTDGYLVPGFAGDAVGRVIIFGNGRFTFTPANGVERQQMNKYARSESDTFSDTFSRLAILISPAGYHNLIKNTTLEPVDNGRIHNRARDLLKRIEKDYVMDVRPTEDKWSFLPTSPDYLRAEFDMSSSRNWLVYSYNPYEREQISLVQKTGFPRNA</sequence>
<reference evidence="1" key="1">
    <citation type="submission" date="2018-05" db="EMBL/GenBank/DDBJ databases">
        <authorList>
            <person name="Lanie J.A."/>
            <person name="Ng W.-L."/>
            <person name="Kazmierczak K.M."/>
            <person name="Andrzejewski T.M."/>
            <person name="Davidsen T.M."/>
            <person name="Wayne K.J."/>
            <person name="Tettelin H."/>
            <person name="Glass J.I."/>
            <person name="Rusch D."/>
            <person name="Podicherti R."/>
            <person name="Tsui H.-C.T."/>
            <person name="Winkler M.E."/>
        </authorList>
    </citation>
    <scope>NUCLEOTIDE SEQUENCE</scope>
</reference>
<dbReference type="EMBL" id="UINC01056817">
    <property type="protein sequence ID" value="SVB77298.1"/>
    <property type="molecule type" value="Genomic_DNA"/>
</dbReference>
<proteinExistence type="predicted"/>
<dbReference type="AlphaFoldDB" id="A0A382GQD0"/>
<organism evidence="1">
    <name type="scientific">marine metagenome</name>
    <dbReference type="NCBI Taxonomy" id="408172"/>
    <lineage>
        <taxon>unclassified sequences</taxon>
        <taxon>metagenomes</taxon>
        <taxon>ecological metagenomes</taxon>
    </lineage>
</organism>
<evidence type="ECO:0000313" key="1">
    <source>
        <dbReference type="EMBL" id="SVB77298.1"/>
    </source>
</evidence>